<dbReference type="InterPro" id="IPR049625">
    <property type="entry name" value="Glyco_transf_61_cat"/>
</dbReference>
<protein>
    <recommendedName>
        <fullName evidence="9">Glycosyltransferase 61 catalytic domain-containing protein</fullName>
    </recommendedName>
</protein>
<evidence type="ECO:0000313" key="11">
    <source>
        <dbReference type="Proteomes" id="UP000092666"/>
    </source>
</evidence>
<keyword evidence="3" id="KW-0808">Transferase</keyword>
<dbReference type="EMBL" id="KV700125">
    <property type="protein sequence ID" value="OCF34478.1"/>
    <property type="molecule type" value="Genomic_DNA"/>
</dbReference>
<organism evidence="10 11">
    <name type="scientific">Kwoniella heveanensis BCC8398</name>
    <dbReference type="NCBI Taxonomy" id="1296120"/>
    <lineage>
        <taxon>Eukaryota</taxon>
        <taxon>Fungi</taxon>
        <taxon>Dikarya</taxon>
        <taxon>Basidiomycota</taxon>
        <taxon>Agaricomycotina</taxon>
        <taxon>Tremellomycetes</taxon>
        <taxon>Tremellales</taxon>
        <taxon>Cryptococcaceae</taxon>
        <taxon>Kwoniella</taxon>
    </lineage>
</organism>
<keyword evidence="5 8" id="KW-1133">Transmembrane helix</keyword>
<evidence type="ECO:0000256" key="4">
    <source>
        <dbReference type="ARBA" id="ARBA00022692"/>
    </source>
</evidence>
<dbReference type="GO" id="GO:0005783">
    <property type="term" value="C:endoplasmic reticulum"/>
    <property type="evidence" value="ECO:0007669"/>
    <property type="project" value="TreeGrafter"/>
</dbReference>
<evidence type="ECO:0000256" key="3">
    <source>
        <dbReference type="ARBA" id="ARBA00022679"/>
    </source>
</evidence>
<keyword evidence="7" id="KW-0325">Glycoprotein</keyword>
<dbReference type="PANTHER" id="PTHR20961">
    <property type="entry name" value="GLYCOSYLTRANSFERASE"/>
    <property type="match status" value="1"/>
</dbReference>
<dbReference type="InterPro" id="IPR007657">
    <property type="entry name" value="Glycosyltransferase_61"/>
</dbReference>
<dbReference type="PANTHER" id="PTHR20961:SF38">
    <property type="entry name" value="PROTEIN O-LINKED-MANNOSE BETA-1,4-N-ACETYLGLUCOSAMINYLTRANSFERASE 2"/>
    <property type="match status" value="1"/>
</dbReference>
<keyword evidence="6 8" id="KW-0472">Membrane</keyword>
<dbReference type="Proteomes" id="UP000092666">
    <property type="component" value="Unassembled WGS sequence"/>
</dbReference>
<reference evidence="11" key="2">
    <citation type="submission" date="2013-12" db="EMBL/GenBank/DDBJ databases">
        <title>Evolution of pathogenesis and genome organization in the Tremellales.</title>
        <authorList>
            <person name="Cuomo C."/>
            <person name="Litvintseva A."/>
            <person name="Heitman J."/>
            <person name="Chen Y."/>
            <person name="Sun S."/>
            <person name="Springer D."/>
            <person name="Dromer F."/>
            <person name="Young S."/>
            <person name="Zeng Q."/>
            <person name="Chapman S."/>
            <person name="Gujja S."/>
            <person name="Saif S."/>
            <person name="Birren B."/>
        </authorList>
    </citation>
    <scope>NUCLEOTIDE SEQUENCE [LARGE SCALE GENOMIC DNA]</scope>
    <source>
        <strain evidence="11">BCC8398</strain>
    </source>
</reference>
<evidence type="ECO:0000256" key="5">
    <source>
        <dbReference type="ARBA" id="ARBA00022989"/>
    </source>
</evidence>
<sequence>MFSIFPRSRGIALEPITTAPTKKSKMAINKLAGCFLLTFTVIIVFTHFIIIQDDDRTGISRHITTLKQWLPSTSTVEADDKWDNLYVPREEFPETRWVQGVAGFNYFHNLYLSNGTYIVLTSDPEHLPAKGVTAIFSGLSDPEDRWHHRPAAGEDRFMIVSPEEAEERQLFERSAVRKTGVSLMFNDVAEGKLSSFLNHYYHFSKLGFWAAREIRVVLTDSLFILSGEMFLGLWRVVAASGETELPARLIYRANATDWRDHAGITTWFQQAVLAETIVEEVTVYEDRKKSGMTFLFDKIAIADRWAAHRAGQEVKYWNKANADLPLLNVTREWMDPLRNQIKKLVQTEGCEVKRNDPEVPVVVYVNRQLTGRRLVDADAAELLEEMEKLDAEGVIEFHNAFMEKIPRTDQFCLALRSDIMFGVHGNGLSHQLWMKPGSGVMEIMPTTGFARDYAILGEMMGHEYYAIHHNATFPPDQWRKPNGWMVDQGKDFHSNRITVDGKFMAGMVRKMAEERRYVTEPELP</sequence>
<feature type="transmembrane region" description="Helical" evidence="8">
    <location>
        <begin position="31"/>
        <end position="51"/>
    </location>
</feature>
<keyword evidence="4 8" id="KW-0812">Transmembrane</keyword>
<comment type="subcellular location">
    <subcellularLocation>
        <location evidence="1">Membrane</location>
        <topology evidence="1">Single-pass membrane protein</topology>
    </subcellularLocation>
</comment>
<evidence type="ECO:0000256" key="1">
    <source>
        <dbReference type="ARBA" id="ARBA00004167"/>
    </source>
</evidence>
<evidence type="ECO:0000256" key="8">
    <source>
        <dbReference type="SAM" id="Phobius"/>
    </source>
</evidence>
<evidence type="ECO:0000256" key="2">
    <source>
        <dbReference type="ARBA" id="ARBA00022676"/>
    </source>
</evidence>
<reference evidence="10 11" key="1">
    <citation type="submission" date="2013-07" db="EMBL/GenBank/DDBJ databases">
        <title>The Genome Sequence of Cryptococcus heveanensis BCC8398.</title>
        <authorList>
            <consortium name="The Broad Institute Genome Sequencing Platform"/>
            <person name="Cuomo C."/>
            <person name="Litvintseva A."/>
            <person name="Chen Y."/>
            <person name="Heitman J."/>
            <person name="Sun S."/>
            <person name="Springer D."/>
            <person name="Dromer F."/>
            <person name="Young S.K."/>
            <person name="Zeng Q."/>
            <person name="Gargeya S."/>
            <person name="Fitzgerald M."/>
            <person name="Abouelleil A."/>
            <person name="Alvarado L."/>
            <person name="Berlin A.M."/>
            <person name="Chapman S.B."/>
            <person name="Dewar J."/>
            <person name="Goldberg J."/>
            <person name="Griggs A."/>
            <person name="Gujja S."/>
            <person name="Hansen M."/>
            <person name="Howarth C."/>
            <person name="Imamovic A."/>
            <person name="Larimer J."/>
            <person name="McCowan C."/>
            <person name="Murphy C."/>
            <person name="Pearson M."/>
            <person name="Priest M."/>
            <person name="Roberts A."/>
            <person name="Saif S."/>
            <person name="Shea T."/>
            <person name="Sykes S."/>
            <person name="Wortman J."/>
            <person name="Nusbaum C."/>
            <person name="Birren B."/>
        </authorList>
    </citation>
    <scope>NUCLEOTIDE SEQUENCE [LARGE SCALE GENOMIC DNA]</scope>
    <source>
        <strain evidence="10 11">BCC8398</strain>
    </source>
</reference>
<name>A0A1B9GU28_9TREE</name>
<dbReference type="GO" id="GO:0035269">
    <property type="term" value="P:protein O-linked glycosylation via mannose"/>
    <property type="evidence" value="ECO:0007669"/>
    <property type="project" value="TreeGrafter"/>
</dbReference>
<evidence type="ECO:0000256" key="7">
    <source>
        <dbReference type="ARBA" id="ARBA00023180"/>
    </source>
</evidence>
<proteinExistence type="predicted"/>
<dbReference type="GO" id="GO:0097363">
    <property type="term" value="F:protein O-acetylglucosaminyltransferase activity"/>
    <property type="evidence" value="ECO:0007669"/>
    <property type="project" value="TreeGrafter"/>
</dbReference>
<dbReference type="OrthoDB" id="529273at2759"/>
<dbReference type="STRING" id="1296120.A0A1B9GU28"/>
<accession>A0A1B9GU28</accession>
<dbReference type="AlphaFoldDB" id="A0A1B9GU28"/>
<evidence type="ECO:0000259" key="9">
    <source>
        <dbReference type="Pfam" id="PF04577"/>
    </source>
</evidence>
<feature type="domain" description="Glycosyltransferase 61 catalytic" evidence="9">
    <location>
        <begin position="333"/>
        <end position="441"/>
    </location>
</feature>
<gene>
    <name evidence="10" type="ORF">I316_03993</name>
</gene>
<dbReference type="Pfam" id="PF04577">
    <property type="entry name" value="Glyco_transf_61"/>
    <property type="match status" value="1"/>
</dbReference>
<keyword evidence="11" id="KW-1185">Reference proteome</keyword>
<evidence type="ECO:0000256" key="6">
    <source>
        <dbReference type="ARBA" id="ARBA00023136"/>
    </source>
</evidence>
<keyword evidence="2" id="KW-0328">Glycosyltransferase</keyword>
<dbReference type="GO" id="GO:0016020">
    <property type="term" value="C:membrane"/>
    <property type="evidence" value="ECO:0007669"/>
    <property type="project" value="UniProtKB-SubCell"/>
</dbReference>
<evidence type="ECO:0000313" key="10">
    <source>
        <dbReference type="EMBL" id="OCF34478.1"/>
    </source>
</evidence>